<dbReference type="RefSeq" id="WP_091412011.1">
    <property type="nucleotide sequence ID" value="NZ_LT629749.1"/>
</dbReference>
<dbReference type="GO" id="GO:0046872">
    <property type="term" value="F:metal ion binding"/>
    <property type="evidence" value="ECO:0007669"/>
    <property type="project" value="UniProtKB-KW"/>
</dbReference>
<evidence type="ECO:0000313" key="7">
    <source>
        <dbReference type="EMBL" id="SDS42561.1"/>
    </source>
</evidence>
<dbReference type="EMBL" id="LT629749">
    <property type="protein sequence ID" value="SDS42561.1"/>
    <property type="molecule type" value="Genomic_DNA"/>
</dbReference>
<keyword evidence="8" id="KW-1185">Reference proteome</keyword>
<dbReference type="SUPFAM" id="SSF56059">
    <property type="entry name" value="Glutathione synthetase ATP-binding domain-like"/>
    <property type="match status" value="1"/>
</dbReference>
<organism evidence="7 8">
    <name type="scientific">Friedmanniella luteola</name>
    <dbReference type="NCBI Taxonomy" id="546871"/>
    <lineage>
        <taxon>Bacteria</taxon>
        <taxon>Bacillati</taxon>
        <taxon>Actinomycetota</taxon>
        <taxon>Actinomycetes</taxon>
        <taxon>Propionibacteriales</taxon>
        <taxon>Nocardioidaceae</taxon>
        <taxon>Friedmanniella</taxon>
    </lineage>
</organism>
<feature type="domain" description="Glutathionylspermidine synthase pre-ATP-grasp-like" evidence="6">
    <location>
        <begin position="13"/>
        <end position="457"/>
    </location>
</feature>
<evidence type="ECO:0000256" key="5">
    <source>
        <dbReference type="ARBA" id="ARBA00022842"/>
    </source>
</evidence>
<dbReference type="STRING" id="546871.SAMN04488543_1708"/>
<accession>A0A1H1S3L7</accession>
<keyword evidence="4" id="KW-0067">ATP-binding</keyword>
<evidence type="ECO:0000259" key="6">
    <source>
        <dbReference type="Pfam" id="PF03738"/>
    </source>
</evidence>
<sequence length="459" mass="52105">MERRPSGVVRENWPEIVTEQGLTYWQTLLPDGSTRSYWSESAHYAFSAAEVEQMHADLETLLDMFVTAGDFMLAHPELMDRMGIPGFARLEIARSWDRRDAQGEPVDWGSVYGRIDAVYGGNRFLDLQTTDAQDKFDDALGRIRLYEFNADTPTSLLETAIVQWSWFEATKQGEDQWNGVFEMLVDAWKRNLAHAERELGRKPVVYFACTWYDNLLPEFVEAVPAEQRAEIRVEDCSYEDLQNLRVMQETCRQAGYETEWLYVEQIHLGADGRFYDGRFPDGEQRHLDVVFKLHAWEHICAEPFGEAVFADMAKPGGTIWIEPPYKMLWSNKGLLPVLWQLFGRDAERSKLLIPAWFDGDQPEGLASYVRKPLLGREGANVTVVVDGETVLSTPGPYGDQACVVQAYAPPPDFVGFEGDNYPTLGLWYVDGEPAGLDLRESPGVVVDNLSVFVPHVIRG</sequence>
<dbReference type="Pfam" id="PF03738">
    <property type="entry name" value="GSP_synth"/>
    <property type="match status" value="1"/>
</dbReference>
<keyword evidence="2" id="KW-0479">Metal-binding</keyword>
<keyword evidence="1" id="KW-0436">Ligase</keyword>
<gene>
    <name evidence="7" type="ORF">SAMN04488543_1708</name>
</gene>
<evidence type="ECO:0000313" key="8">
    <source>
        <dbReference type="Proteomes" id="UP000199092"/>
    </source>
</evidence>
<dbReference type="GO" id="GO:0005524">
    <property type="term" value="F:ATP binding"/>
    <property type="evidence" value="ECO:0007669"/>
    <property type="project" value="UniProtKB-KW"/>
</dbReference>
<evidence type="ECO:0000256" key="1">
    <source>
        <dbReference type="ARBA" id="ARBA00022598"/>
    </source>
</evidence>
<proteinExistence type="predicted"/>
<dbReference type="InterPro" id="IPR016185">
    <property type="entry name" value="PreATP-grasp_dom_sf"/>
</dbReference>
<dbReference type="Proteomes" id="UP000199092">
    <property type="component" value="Chromosome I"/>
</dbReference>
<evidence type="ECO:0000256" key="4">
    <source>
        <dbReference type="ARBA" id="ARBA00022840"/>
    </source>
</evidence>
<dbReference type="GO" id="GO:0016874">
    <property type="term" value="F:ligase activity"/>
    <property type="evidence" value="ECO:0007669"/>
    <property type="project" value="UniProtKB-KW"/>
</dbReference>
<keyword evidence="5" id="KW-0460">Magnesium</keyword>
<dbReference type="AlphaFoldDB" id="A0A1H1S3L7"/>
<dbReference type="Gene3D" id="3.30.1490.330">
    <property type="match status" value="1"/>
</dbReference>
<dbReference type="SUPFAM" id="SSF52440">
    <property type="entry name" value="PreATP-grasp domain"/>
    <property type="match status" value="1"/>
</dbReference>
<dbReference type="OrthoDB" id="9765517at2"/>
<dbReference type="InterPro" id="IPR005494">
    <property type="entry name" value="GSPS_pre-ATP-grasp-like_dom"/>
</dbReference>
<evidence type="ECO:0000256" key="3">
    <source>
        <dbReference type="ARBA" id="ARBA00022741"/>
    </source>
</evidence>
<evidence type="ECO:0000256" key="2">
    <source>
        <dbReference type="ARBA" id="ARBA00022723"/>
    </source>
</evidence>
<protein>
    <submittedName>
        <fullName evidence="7">Glutathionylspermidine synthase</fullName>
    </submittedName>
</protein>
<reference evidence="7 8" key="1">
    <citation type="submission" date="2016-10" db="EMBL/GenBank/DDBJ databases">
        <authorList>
            <person name="de Groot N.N."/>
        </authorList>
    </citation>
    <scope>NUCLEOTIDE SEQUENCE [LARGE SCALE GENOMIC DNA]</scope>
    <source>
        <strain evidence="7 8">DSM 21741</strain>
    </source>
</reference>
<keyword evidence="3" id="KW-0547">Nucleotide-binding</keyword>
<name>A0A1H1S3L7_9ACTN</name>